<gene>
    <name evidence="1" type="ORF">PGLA2088_LOCUS5473</name>
</gene>
<evidence type="ECO:0000313" key="1">
    <source>
        <dbReference type="EMBL" id="CAE8647201.1"/>
    </source>
</evidence>
<feature type="non-terminal residue" evidence="1">
    <location>
        <position position="1"/>
    </location>
</feature>
<dbReference type="AlphaFoldDB" id="A0A813IAG2"/>
<accession>A0A813IAG2</accession>
<evidence type="ECO:0000313" key="2">
    <source>
        <dbReference type="Proteomes" id="UP000626109"/>
    </source>
</evidence>
<comment type="caution">
    <text evidence="1">The sequence shown here is derived from an EMBL/GenBank/DDBJ whole genome shotgun (WGS) entry which is preliminary data.</text>
</comment>
<organism evidence="1 2">
    <name type="scientific">Polarella glacialis</name>
    <name type="common">Dinoflagellate</name>
    <dbReference type="NCBI Taxonomy" id="89957"/>
    <lineage>
        <taxon>Eukaryota</taxon>
        <taxon>Sar</taxon>
        <taxon>Alveolata</taxon>
        <taxon>Dinophyceae</taxon>
        <taxon>Suessiales</taxon>
        <taxon>Suessiaceae</taxon>
        <taxon>Polarella</taxon>
    </lineage>
</organism>
<dbReference type="EMBL" id="CAJNNW010005197">
    <property type="protein sequence ID" value="CAE8647201.1"/>
    <property type="molecule type" value="Genomic_DNA"/>
</dbReference>
<reference evidence="1" key="1">
    <citation type="submission" date="2021-02" db="EMBL/GenBank/DDBJ databases">
        <authorList>
            <person name="Dougan E. K."/>
            <person name="Rhodes N."/>
            <person name="Thang M."/>
            <person name="Chan C."/>
        </authorList>
    </citation>
    <scope>NUCLEOTIDE SEQUENCE</scope>
</reference>
<sequence>NAPAVARLVAEHFVQKLSLHKADVTSDGNSMLFLEVLACGPQLSSTDSFLLEAVVKSGALLRASRQLLGDLSAHADPTISVPSVSALGLARDAGTALWALRTVSGCSADATTSGEGVCGFRLLLGERVCGFVAWQAARAAAAEEPGLAAAYPKDQDPDYELSARKALLGLGPLAAAHARCGPELASLLEPARSLGVAERLCWLGAARRLLAGSSGEELLDL</sequence>
<name>A0A813IAG2_POLGL</name>
<dbReference type="Proteomes" id="UP000626109">
    <property type="component" value="Unassembled WGS sequence"/>
</dbReference>
<protein>
    <submittedName>
        <fullName evidence="1">Uncharacterized protein</fullName>
    </submittedName>
</protein>
<proteinExistence type="predicted"/>
<feature type="non-terminal residue" evidence="1">
    <location>
        <position position="221"/>
    </location>
</feature>